<evidence type="ECO:0000313" key="2">
    <source>
        <dbReference type="Proteomes" id="UP000789706"/>
    </source>
</evidence>
<dbReference type="Proteomes" id="UP000789706">
    <property type="component" value="Unassembled WGS sequence"/>
</dbReference>
<feature type="non-terminal residue" evidence="1">
    <location>
        <position position="1"/>
    </location>
</feature>
<proteinExistence type="predicted"/>
<organism evidence="1 2">
    <name type="scientific">Diversispora eburnea</name>
    <dbReference type="NCBI Taxonomy" id="1213867"/>
    <lineage>
        <taxon>Eukaryota</taxon>
        <taxon>Fungi</taxon>
        <taxon>Fungi incertae sedis</taxon>
        <taxon>Mucoromycota</taxon>
        <taxon>Glomeromycotina</taxon>
        <taxon>Glomeromycetes</taxon>
        <taxon>Diversisporales</taxon>
        <taxon>Diversisporaceae</taxon>
        <taxon>Diversispora</taxon>
    </lineage>
</organism>
<gene>
    <name evidence="1" type="ORF">DEBURN_LOCUS11041</name>
</gene>
<dbReference type="AlphaFoldDB" id="A0A9N9DJY0"/>
<name>A0A9N9DJY0_9GLOM</name>
<accession>A0A9N9DJY0</accession>
<keyword evidence="2" id="KW-1185">Reference proteome</keyword>
<dbReference type="EMBL" id="CAJVPK010004566">
    <property type="protein sequence ID" value="CAG8637743.1"/>
    <property type="molecule type" value="Genomic_DNA"/>
</dbReference>
<reference evidence="1" key="1">
    <citation type="submission" date="2021-06" db="EMBL/GenBank/DDBJ databases">
        <authorList>
            <person name="Kallberg Y."/>
            <person name="Tangrot J."/>
            <person name="Rosling A."/>
        </authorList>
    </citation>
    <scope>NUCLEOTIDE SEQUENCE</scope>
    <source>
        <strain evidence="1">AZ414A</strain>
    </source>
</reference>
<sequence length="47" mass="5491">KAKEVYNNNAKISKEKASDSESVVTVNSFQSEHEEWRKMTKLEKYKA</sequence>
<comment type="caution">
    <text evidence="1">The sequence shown here is derived from an EMBL/GenBank/DDBJ whole genome shotgun (WGS) entry which is preliminary data.</text>
</comment>
<evidence type="ECO:0000313" key="1">
    <source>
        <dbReference type="EMBL" id="CAG8637743.1"/>
    </source>
</evidence>
<protein>
    <submittedName>
        <fullName evidence="1">1947_t:CDS:1</fullName>
    </submittedName>
</protein>